<dbReference type="SUPFAM" id="SSF51556">
    <property type="entry name" value="Metallo-dependent hydrolases"/>
    <property type="match status" value="1"/>
</dbReference>
<organism evidence="1 2">
    <name type="scientific">Aquabacterium soli</name>
    <dbReference type="NCBI Taxonomy" id="2493092"/>
    <lineage>
        <taxon>Bacteria</taxon>
        <taxon>Pseudomonadati</taxon>
        <taxon>Pseudomonadota</taxon>
        <taxon>Betaproteobacteria</taxon>
        <taxon>Burkholderiales</taxon>
        <taxon>Aquabacterium</taxon>
    </lineage>
</organism>
<dbReference type="GO" id="GO:0006154">
    <property type="term" value="P:adenosine catabolic process"/>
    <property type="evidence" value="ECO:0007669"/>
    <property type="project" value="TreeGrafter"/>
</dbReference>
<dbReference type="Gene3D" id="3.20.20.140">
    <property type="entry name" value="Metal-dependent hydrolases"/>
    <property type="match status" value="2"/>
</dbReference>
<dbReference type="GO" id="GO:0043103">
    <property type="term" value="P:hypoxanthine salvage"/>
    <property type="evidence" value="ECO:0007669"/>
    <property type="project" value="TreeGrafter"/>
</dbReference>
<evidence type="ECO:0000313" key="2">
    <source>
        <dbReference type="Proteomes" id="UP000269265"/>
    </source>
</evidence>
<dbReference type="InterPro" id="IPR006330">
    <property type="entry name" value="Ado/ade_deaminase"/>
</dbReference>
<evidence type="ECO:0000313" key="1">
    <source>
        <dbReference type="EMBL" id="RRS01108.1"/>
    </source>
</evidence>
<dbReference type="Proteomes" id="UP000269265">
    <property type="component" value="Unassembled WGS sequence"/>
</dbReference>
<comment type="caution">
    <text evidence="1">The sequence shown here is derived from an EMBL/GenBank/DDBJ whole genome shotgun (WGS) entry which is preliminary data.</text>
</comment>
<name>A0A426V2Q5_9BURK</name>
<gene>
    <name evidence="1" type="ORF">EIP75_21805</name>
</gene>
<dbReference type="PANTHER" id="PTHR11409:SF43">
    <property type="entry name" value="ADENOSINE DEAMINASE"/>
    <property type="match status" value="1"/>
</dbReference>
<dbReference type="AlphaFoldDB" id="A0A426V2Q5"/>
<dbReference type="PANTHER" id="PTHR11409">
    <property type="entry name" value="ADENOSINE DEAMINASE"/>
    <property type="match status" value="1"/>
</dbReference>
<proteinExistence type="predicted"/>
<sequence>MNAQAASVGSLLAILALSDHRVLQTAWSTPFTSGVGWSELRKPVYLAFQAWAARYPDHVFDSAWQRLSQCQFRQASLPLALLVELRDEFLEWRHGEAWVRRDQLGAWQQGLASRMSTLPVRAAAYLWARPESVGDGMRAIELQRNRGDRPRVPWQWQVLPMLRPDEPPVSAYIDREGLHETHLHLNGSTHAEVCWLRALGEPRAESEEFVKAWTGGANSARLHDLVEQANPYLTPHVFYRHLRVAGRLRAWLKAASEHRIAPNSRFPVSCHDLDEMDESEWSVGLQTPNLPRHQGLEIGDELVWMSRLLASLQARPSATLSRMLHAYLLLMHEHYRLLVQGESQYGFDQFQKFTLTELRAPAERDYQSRFLAMHGRSTISKIGYLEGRFAPKDSLEGVETLLRSILGGYCSYLHEVGAAGQTANPKPRTLSDVLAELERYFAKPPTSDRAFHRLTLVAHFIKQPWSAIPRHRAGPYRHHALDKRLRQVTGVLLRSLSTWPRLRTWVRGVDAAANELHAPADVFAPVYRVCQRAGLTRRSYHAGEDFRHLLSGIAAIWEALTLLDLKDGDRIGHGTAMGIRPSLWLDRMPDRLNLTRGEWMFGVLAGWQLLRDLPDMQATAHRLQGELEATARQVFRESIPARDLEGAMALRGLCRQSLLRHKVDPEGADSEPLSDLWREEAAVVRRARDEQPRQVELLWRWLSDEGIQERTDEWISKEAAFLDAPAYLRLQQALMQAVADRSVLIETLPSSNVRISQYYCIDEHHALRWMRVPGHVEAGDPAIMTCLGSDDPGIFAGDLETEFYLLYATLRRQSTSDVESLQRVSELNERGRVYRFHDPFLA</sequence>
<dbReference type="RefSeq" id="WP_125245314.1">
    <property type="nucleotide sequence ID" value="NZ_RSED01000027.1"/>
</dbReference>
<reference evidence="1 2" key="1">
    <citation type="submission" date="2018-12" db="EMBL/GenBank/DDBJ databases">
        <title>The whole draft genome of Aquabacterium sp. SJQ9.</title>
        <authorList>
            <person name="Sun L."/>
            <person name="Gao X."/>
            <person name="Chen W."/>
            <person name="Huang K."/>
        </authorList>
    </citation>
    <scope>NUCLEOTIDE SEQUENCE [LARGE SCALE GENOMIC DNA]</scope>
    <source>
        <strain evidence="1 2">SJQ9</strain>
    </source>
</reference>
<dbReference type="InterPro" id="IPR032466">
    <property type="entry name" value="Metal_Hydrolase"/>
</dbReference>
<accession>A0A426V2Q5</accession>
<keyword evidence="2" id="KW-1185">Reference proteome</keyword>
<dbReference type="GO" id="GO:0005829">
    <property type="term" value="C:cytosol"/>
    <property type="evidence" value="ECO:0007669"/>
    <property type="project" value="TreeGrafter"/>
</dbReference>
<dbReference type="EMBL" id="RSED01000027">
    <property type="protein sequence ID" value="RRS01108.1"/>
    <property type="molecule type" value="Genomic_DNA"/>
</dbReference>
<dbReference type="GO" id="GO:0004000">
    <property type="term" value="F:adenosine deaminase activity"/>
    <property type="evidence" value="ECO:0007669"/>
    <property type="project" value="TreeGrafter"/>
</dbReference>
<dbReference type="OrthoDB" id="8772092at2"/>
<dbReference type="GO" id="GO:0046103">
    <property type="term" value="P:inosine biosynthetic process"/>
    <property type="evidence" value="ECO:0007669"/>
    <property type="project" value="TreeGrafter"/>
</dbReference>
<protein>
    <recommendedName>
        <fullName evidence="3">Adenosine deaminase</fullName>
    </recommendedName>
</protein>
<evidence type="ECO:0008006" key="3">
    <source>
        <dbReference type="Google" id="ProtNLM"/>
    </source>
</evidence>